<name>A0A0M2PZX8_PROHO</name>
<dbReference type="GO" id="GO:0016787">
    <property type="term" value="F:hydrolase activity"/>
    <property type="evidence" value="ECO:0007669"/>
    <property type="project" value="UniProtKB-KW"/>
</dbReference>
<dbReference type="CDD" id="cd18011">
    <property type="entry name" value="DEXDc_RapA"/>
    <property type="match status" value="1"/>
</dbReference>
<evidence type="ECO:0000256" key="1">
    <source>
        <dbReference type="ARBA" id="ARBA00022801"/>
    </source>
</evidence>
<dbReference type="STRING" id="317619.GCA_000332315_03938"/>
<gene>
    <name evidence="3" type="ORF">PROH_09060</name>
</gene>
<dbReference type="GO" id="GO:0004386">
    <property type="term" value="F:helicase activity"/>
    <property type="evidence" value="ECO:0007669"/>
    <property type="project" value="UniProtKB-KW"/>
</dbReference>
<evidence type="ECO:0000259" key="2">
    <source>
        <dbReference type="PROSITE" id="PS51192"/>
    </source>
</evidence>
<dbReference type="eggNOG" id="COG0553">
    <property type="taxonomic scope" value="Bacteria"/>
</dbReference>
<dbReference type="InterPro" id="IPR057342">
    <property type="entry name" value="DEXDc_RapA"/>
</dbReference>
<dbReference type="AlphaFoldDB" id="A0A0M2PZX8"/>
<proteinExistence type="predicted"/>
<dbReference type="EMBL" id="AJTX02000004">
    <property type="protein sequence ID" value="KKI99936.1"/>
    <property type="molecule type" value="Genomic_DNA"/>
</dbReference>
<dbReference type="PROSITE" id="PS51192">
    <property type="entry name" value="HELICASE_ATP_BIND_1"/>
    <property type="match status" value="1"/>
</dbReference>
<accession>A0A0M2PZX8</accession>
<organism evidence="3 4">
    <name type="scientific">Prochlorothrix hollandica PCC 9006 = CALU 1027</name>
    <dbReference type="NCBI Taxonomy" id="317619"/>
    <lineage>
        <taxon>Bacteria</taxon>
        <taxon>Bacillati</taxon>
        <taxon>Cyanobacteriota</taxon>
        <taxon>Cyanophyceae</taxon>
        <taxon>Prochlorotrichales</taxon>
        <taxon>Prochlorotrichaceae</taxon>
        <taxon>Prochlorothrix</taxon>
    </lineage>
</organism>
<dbReference type="GO" id="GO:0005524">
    <property type="term" value="F:ATP binding"/>
    <property type="evidence" value="ECO:0007669"/>
    <property type="project" value="UniProtKB-KW"/>
</dbReference>
<evidence type="ECO:0000313" key="4">
    <source>
        <dbReference type="Proteomes" id="UP000034681"/>
    </source>
</evidence>
<dbReference type="InterPro" id="IPR027417">
    <property type="entry name" value="P-loop_NTPase"/>
</dbReference>
<dbReference type="Pfam" id="PF00176">
    <property type="entry name" value="SNF2-rel_dom"/>
    <property type="match status" value="1"/>
</dbReference>
<sequence>MIICPGSLAVQWQGELFQKFHLPFEILTNDRIEAARTGNAFVEIPLLIVRLDKLSRNEELQTKLRHTDWDLVVVDEAHKMSASFFGGEIKETKRYKLGKLLSTLTRHFLLMTATPHNGKEEDFQLFLALLDGDRFEGRFRDGVHGCDT</sequence>
<dbReference type="PANTHER" id="PTHR45766">
    <property type="entry name" value="DNA ANNEALING HELICASE AND ENDONUCLEASE ZRANB3 FAMILY MEMBER"/>
    <property type="match status" value="1"/>
</dbReference>
<keyword evidence="1" id="KW-0378">Hydrolase</keyword>
<feature type="domain" description="Helicase ATP-binding" evidence="2">
    <location>
        <begin position="1"/>
        <end position="133"/>
    </location>
</feature>
<dbReference type="SUPFAM" id="SSF52540">
    <property type="entry name" value="P-loop containing nucleoside triphosphate hydrolases"/>
    <property type="match status" value="1"/>
</dbReference>
<dbReference type="InterPro" id="IPR014001">
    <property type="entry name" value="Helicase_ATP-bd"/>
</dbReference>
<dbReference type="PANTHER" id="PTHR45766:SF6">
    <property type="entry name" value="SWI_SNF-RELATED MATRIX-ASSOCIATED ACTIN-DEPENDENT REGULATOR OF CHROMATIN SUBFAMILY A-LIKE PROTEIN 1"/>
    <property type="match status" value="1"/>
</dbReference>
<protein>
    <recommendedName>
        <fullName evidence="2">Helicase ATP-binding domain-containing protein</fullName>
    </recommendedName>
</protein>
<dbReference type="Proteomes" id="UP000034681">
    <property type="component" value="Unassembled WGS sequence"/>
</dbReference>
<keyword evidence="4" id="KW-1185">Reference proteome</keyword>
<reference evidence="3" key="1">
    <citation type="submission" date="2012-04" db="EMBL/GenBank/DDBJ databases">
        <authorList>
            <person name="Borisov I.G."/>
            <person name="Ivanikova N.V."/>
            <person name="Pinevich A.V."/>
        </authorList>
    </citation>
    <scope>NUCLEOTIDE SEQUENCE</scope>
    <source>
        <strain evidence="3">CALU 1027</strain>
    </source>
</reference>
<evidence type="ECO:0000313" key="3">
    <source>
        <dbReference type="EMBL" id="KKI99936.1"/>
    </source>
</evidence>
<comment type="caution">
    <text evidence="3">The sequence shown here is derived from an EMBL/GenBank/DDBJ whole genome shotgun (WGS) entry which is preliminary data.</text>
</comment>
<dbReference type="Gene3D" id="3.40.50.10810">
    <property type="entry name" value="Tandem AAA-ATPase domain"/>
    <property type="match status" value="1"/>
</dbReference>
<dbReference type="InterPro" id="IPR038718">
    <property type="entry name" value="SNF2-like_sf"/>
</dbReference>
<dbReference type="InterPro" id="IPR000330">
    <property type="entry name" value="SNF2_N"/>
</dbReference>